<protein>
    <submittedName>
        <fullName evidence="1">Ketohydroxyglutarate aldolase</fullName>
    </submittedName>
</protein>
<accession>A0ABR8GN88</accession>
<dbReference type="Proteomes" id="UP000660380">
    <property type="component" value="Unassembled WGS sequence"/>
</dbReference>
<evidence type="ECO:0000313" key="1">
    <source>
        <dbReference type="EMBL" id="MBD2604509.1"/>
    </source>
</evidence>
<reference evidence="1 2" key="1">
    <citation type="journal article" date="2020" name="ISME J.">
        <title>Comparative genomics reveals insights into cyanobacterial evolution and habitat adaptation.</title>
        <authorList>
            <person name="Chen M.Y."/>
            <person name="Teng W.K."/>
            <person name="Zhao L."/>
            <person name="Hu C.X."/>
            <person name="Zhou Y.K."/>
            <person name="Han B.P."/>
            <person name="Song L.R."/>
            <person name="Shu W.S."/>
        </authorList>
    </citation>
    <scope>NUCLEOTIDE SEQUENCE [LARGE SCALE GENOMIC DNA]</scope>
    <source>
        <strain evidence="1 2">FACHB-248</strain>
    </source>
</reference>
<proteinExistence type="predicted"/>
<evidence type="ECO:0000313" key="2">
    <source>
        <dbReference type="Proteomes" id="UP000660380"/>
    </source>
</evidence>
<gene>
    <name evidence="1" type="ORF">H6G81_08185</name>
</gene>
<sequence>MSQIQVTVSVDNAHLSQIQQISQQLQSSGMNVEQTLSSIGVINGSIESDRLNSISQIEGVQNVESQQSYQLAPPNSDIQ</sequence>
<name>A0ABR8GN88_9CYAN</name>
<dbReference type="EMBL" id="JACJTA010000012">
    <property type="protein sequence ID" value="MBD2604509.1"/>
    <property type="molecule type" value="Genomic_DNA"/>
</dbReference>
<dbReference type="RefSeq" id="WP_029636135.1">
    <property type="nucleotide sequence ID" value="NZ_JACJTA010000012.1"/>
</dbReference>
<organism evidence="1 2">
    <name type="scientific">Scytonema hofmannii FACHB-248</name>
    <dbReference type="NCBI Taxonomy" id="1842502"/>
    <lineage>
        <taxon>Bacteria</taxon>
        <taxon>Bacillati</taxon>
        <taxon>Cyanobacteriota</taxon>
        <taxon>Cyanophyceae</taxon>
        <taxon>Nostocales</taxon>
        <taxon>Scytonemataceae</taxon>
        <taxon>Scytonema</taxon>
    </lineage>
</organism>
<comment type="caution">
    <text evidence="1">The sequence shown here is derived from an EMBL/GenBank/DDBJ whole genome shotgun (WGS) entry which is preliminary data.</text>
</comment>
<keyword evidence="2" id="KW-1185">Reference proteome</keyword>